<dbReference type="PANTHER" id="PTHR33018:SF31">
    <property type="entry name" value="TRANSPOSASE, PTTA_EN_SPM, PLANT"/>
    <property type="match status" value="1"/>
</dbReference>
<gene>
    <name evidence="1" type="ORF">V8G54_000295</name>
</gene>
<reference evidence="1 2" key="1">
    <citation type="journal article" date="2023" name="Life. Sci Alliance">
        <title>Evolutionary insights into 3D genome organization and epigenetic landscape of Vigna mungo.</title>
        <authorList>
            <person name="Junaid A."/>
            <person name="Singh B."/>
            <person name="Bhatia S."/>
        </authorList>
    </citation>
    <scope>NUCLEOTIDE SEQUENCE [LARGE SCALE GENOMIC DNA]</scope>
    <source>
        <strain evidence="1">Urdbean</strain>
    </source>
</reference>
<keyword evidence="2" id="KW-1185">Reference proteome</keyword>
<dbReference type="Proteomes" id="UP001374535">
    <property type="component" value="Chromosome 1"/>
</dbReference>
<proteinExistence type="predicted"/>
<dbReference type="AlphaFoldDB" id="A0AAQ3SAG7"/>
<protein>
    <recommendedName>
        <fullName evidence="3">Transposase</fullName>
    </recommendedName>
</protein>
<sequence length="235" mass="27137">MTTPTEDDIPSPNEAKGKKGIVKMKKIIQARSEGKKIEVSWNAKGQPIEPGDTNFISYLGSIVRANVPITYDDWKDSSLDAYKEIIWNIIQQTFNVDTCRKTFVLRKARLLLRSFRTFLAHKYLKDDNGDYLENPPNQPPADYASIISEDIWRQFISKRMDKTFKEKSIQNKGRASNSKYPYRGSRKGYARIEQDMSLFNWDDEEEFAILDPVRESLPKLVMKYEVGADSLHVSV</sequence>
<organism evidence="1 2">
    <name type="scientific">Vigna mungo</name>
    <name type="common">Black gram</name>
    <name type="synonym">Phaseolus mungo</name>
    <dbReference type="NCBI Taxonomy" id="3915"/>
    <lineage>
        <taxon>Eukaryota</taxon>
        <taxon>Viridiplantae</taxon>
        <taxon>Streptophyta</taxon>
        <taxon>Embryophyta</taxon>
        <taxon>Tracheophyta</taxon>
        <taxon>Spermatophyta</taxon>
        <taxon>Magnoliopsida</taxon>
        <taxon>eudicotyledons</taxon>
        <taxon>Gunneridae</taxon>
        <taxon>Pentapetalae</taxon>
        <taxon>rosids</taxon>
        <taxon>fabids</taxon>
        <taxon>Fabales</taxon>
        <taxon>Fabaceae</taxon>
        <taxon>Papilionoideae</taxon>
        <taxon>50 kb inversion clade</taxon>
        <taxon>NPAAA clade</taxon>
        <taxon>indigoferoid/millettioid clade</taxon>
        <taxon>Phaseoleae</taxon>
        <taxon>Vigna</taxon>
    </lineage>
</organism>
<evidence type="ECO:0000313" key="2">
    <source>
        <dbReference type="Proteomes" id="UP001374535"/>
    </source>
</evidence>
<name>A0AAQ3SAG7_VIGMU</name>
<dbReference type="EMBL" id="CP144700">
    <property type="protein sequence ID" value="WVZ21751.1"/>
    <property type="molecule type" value="Genomic_DNA"/>
</dbReference>
<evidence type="ECO:0000313" key="1">
    <source>
        <dbReference type="EMBL" id="WVZ21751.1"/>
    </source>
</evidence>
<accession>A0AAQ3SAG7</accession>
<evidence type="ECO:0008006" key="3">
    <source>
        <dbReference type="Google" id="ProtNLM"/>
    </source>
</evidence>
<dbReference type="PANTHER" id="PTHR33018">
    <property type="entry name" value="OS10G0338966 PROTEIN-RELATED"/>
    <property type="match status" value="1"/>
</dbReference>